<comment type="caution">
    <text evidence="1">The sequence shown here is derived from an EMBL/GenBank/DDBJ whole genome shotgun (WGS) entry which is preliminary data.</text>
</comment>
<organism evidence="1 2">
    <name type="scientific">Spirochaeta isovalerica</name>
    <dbReference type="NCBI Taxonomy" id="150"/>
    <lineage>
        <taxon>Bacteria</taxon>
        <taxon>Pseudomonadati</taxon>
        <taxon>Spirochaetota</taxon>
        <taxon>Spirochaetia</taxon>
        <taxon>Spirochaetales</taxon>
        <taxon>Spirochaetaceae</taxon>
        <taxon>Spirochaeta</taxon>
    </lineage>
</organism>
<dbReference type="RefSeq" id="WP_184746867.1">
    <property type="nucleotide sequence ID" value="NZ_JACHGJ010000003.1"/>
</dbReference>
<dbReference type="EMBL" id="JACHGJ010000003">
    <property type="protein sequence ID" value="MBB6480609.1"/>
    <property type="molecule type" value="Genomic_DNA"/>
</dbReference>
<dbReference type="Proteomes" id="UP000587760">
    <property type="component" value="Unassembled WGS sequence"/>
</dbReference>
<gene>
    <name evidence="1" type="ORF">HNR50_002272</name>
</gene>
<protein>
    <submittedName>
        <fullName evidence="1">Uncharacterized protein</fullName>
    </submittedName>
</protein>
<keyword evidence="2" id="KW-1185">Reference proteome</keyword>
<name>A0A841RCL3_9SPIO</name>
<proteinExistence type="predicted"/>
<evidence type="ECO:0000313" key="2">
    <source>
        <dbReference type="Proteomes" id="UP000587760"/>
    </source>
</evidence>
<reference evidence="1 2" key="1">
    <citation type="submission" date="2020-08" db="EMBL/GenBank/DDBJ databases">
        <title>Genomic Encyclopedia of Type Strains, Phase IV (KMG-IV): sequencing the most valuable type-strain genomes for metagenomic binning, comparative biology and taxonomic classification.</title>
        <authorList>
            <person name="Goeker M."/>
        </authorList>
    </citation>
    <scope>NUCLEOTIDE SEQUENCE [LARGE SCALE GENOMIC DNA]</scope>
    <source>
        <strain evidence="1 2">DSM 2461</strain>
    </source>
</reference>
<dbReference type="AlphaFoldDB" id="A0A841RCL3"/>
<sequence length="87" mass="10337">MLLKKWFNKRQIERRQYLLEAIDNQLSDNDPDGIAAVFEEMKDRGYSSLEVKEMFAAVFEGELHRLNNAKVKEFDRDRYLQALKALK</sequence>
<accession>A0A841RCL3</accession>
<evidence type="ECO:0000313" key="1">
    <source>
        <dbReference type="EMBL" id="MBB6480609.1"/>
    </source>
</evidence>